<evidence type="ECO:0000256" key="7">
    <source>
        <dbReference type="SAM" id="MobiDB-lite"/>
    </source>
</evidence>
<dbReference type="GO" id="GO:0008270">
    <property type="term" value="F:zinc ion binding"/>
    <property type="evidence" value="ECO:0007669"/>
    <property type="project" value="InterPro"/>
</dbReference>
<dbReference type="AlphaFoldDB" id="A0A1E1MUS3"/>
<feature type="region of interest" description="Disordered" evidence="7">
    <location>
        <begin position="1"/>
        <end position="37"/>
    </location>
</feature>
<dbReference type="GO" id="GO:0003677">
    <property type="term" value="F:DNA binding"/>
    <property type="evidence" value="ECO:0007669"/>
    <property type="project" value="UniProtKB-KW"/>
</dbReference>
<dbReference type="Pfam" id="PF04082">
    <property type="entry name" value="Fungal_trans"/>
    <property type="match status" value="1"/>
</dbReference>
<dbReference type="PANTHER" id="PTHR31313">
    <property type="entry name" value="TY1 ENHANCER ACTIVATOR"/>
    <property type="match status" value="1"/>
</dbReference>
<keyword evidence="6" id="KW-0539">Nucleus</keyword>
<evidence type="ECO:0000313" key="10">
    <source>
        <dbReference type="Proteomes" id="UP000177625"/>
    </source>
</evidence>
<proteinExistence type="predicted"/>
<dbReference type="InterPro" id="IPR051615">
    <property type="entry name" value="Transcr_Regulatory_Elem"/>
</dbReference>
<keyword evidence="5" id="KW-0804">Transcription</keyword>
<sequence length="221" mass="25310">MESQLYAERYKDNLESISDMAENTREEPNQDNDKEQDVRIDAGMNTARDISGQDLIGEAERLLAKENNTPQLTTIQALGLISIFEISRRNQNQSIFYSGESVRIAIEIGLHLYPSNPRLPQIELEVRSAIIWGSFALDNRRGILIPKGAFPEAEEQTTWLPYVGDELPQEPSKLQISYARSVHIVTYELFEVVHEALYILYLPSLPLIGKHILQIYYRYLA</sequence>
<dbReference type="EMBL" id="FJVC01000643">
    <property type="protein sequence ID" value="CZT52847.1"/>
    <property type="molecule type" value="Genomic_DNA"/>
</dbReference>
<keyword evidence="3" id="KW-0805">Transcription regulation</keyword>
<keyword evidence="10" id="KW-1185">Reference proteome</keyword>
<evidence type="ECO:0000256" key="6">
    <source>
        <dbReference type="ARBA" id="ARBA00023242"/>
    </source>
</evidence>
<evidence type="ECO:0000259" key="8">
    <source>
        <dbReference type="Pfam" id="PF04082"/>
    </source>
</evidence>
<reference evidence="10" key="1">
    <citation type="submission" date="2016-03" db="EMBL/GenBank/DDBJ databases">
        <authorList>
            <person name="Guldener U."/>
        </authorList>
    </citation>
    <scope>NUCLEOTIDE SEQUENCE [LARGE SCALE GENOMIC DNA]</scope>
</reference>
<evidence type="ECO:0000256" key="4">
    <source>
        <dbReference type="ARBA" id="ARBA00023125"/>
    </source>
</evidence>
<feature type="domain" description="Xylanolytic transcriptional activator regulatory" evidence="8">
    <location>
        <begin position="60"/>
        <end position="138"/>
    </location>
</feature>
<gene>
    <name evidence="9" type="ORF">RSE6_14229</name>
</gene>
<accession>A0A1E1MUS3</accession>
<evidence type="ECO:0000256" key="5">
    <source>
        <dbReference type="ARBA" id="ARBA00023163"/>
    </source>
</evidence>
<evidence type="ECO:0000256" key="1">
    <source>
        <dbReference type="ARBA" id="ARBA00022723"/>
    </source>
</evidence>
<organism evidence="9 10">
    <name type="scientific">Rhynchosporium secalis</name>
    <name type="common">Barley scald fungus</name>
    <dbReference type="NCBI Taxonomy" id="38038"/>
    <lineage>
        <taxon>Eukaryota</taxon>
        <taxon>Fungi</taxon>
        <taxon>Dikarya</taxon>
        <taxon>Ascomycota</taxon>
        <taxon>Pezizomycotina</taxon>
        <taxon>Leotiomycetes</taxon>
        <taxon>Helotiales</taxon>
        <taxon>Ploettnerulaceae</taxon>
        <taxon>Rhynchosporium</taxon>
    </lineage>
</organism>
<dbReference type="CDD" id="cd12148">
    <property type="entry name" value="fungal_TF_MHR"/>
    <property type="match status" value="1"/>
</dbReference>
<evidence type="ECO:0000256" key="3">
    <source>
        <dbReference type="ARBA" id="ARBA00023015"/>
    </source>
</evidence>
<dbReference type="Proteomes" id="UP000177625">
    <property type="component" value="Unassembled WGS sequence"/>
</dbReference>
<keyword evidence="4" id="KW-0238">DNA-binding</keyword>
<dbReference type="InterPro" id="IPR007219">
    <property type="entry name" value="XnlR_reg_dom"/>
</dbReference>
<keyword evidence="2" id="KW-0862">Zinc</keyword>
<feature type="compositionally biased region" description="Basic and acidic residues" evidence="7">
    <location>
        <begin position="22"/>
        <end position="37"/>
    </location>
</feature>
<protein>
    <recommendedName>
        <fullName evidence="8">Xylanolytic transcriptional activator regulatory domain-containing protein</fullName>
    </recommendedName>
</protein>
<evidence type="ECO:0000313" key="9">
    <source>
        <dbReference type="EMBL" id="CZT52847.1"/>
    </source>
</evidence>
<evidence type="ECO:0000256" key="2">
    <source>
        <dbReference type="ARBA" id="ARBA00022833"/>
    </source>
</evidence>
<name>A0A1E1MUS3_RHYSE</name>
<dbReference type="GO" id="GO:0006351">
    <property type="term" value="P:DNA-templated transcription"/>
    <property type="evidence" value="ECO:0007669"/>
    <property type="project" value="InterPro"/>
</dbReference>
<dbReference type="PANTHER" id="PTHR31313:SF4">
    <property type="entry name" value="CONIDIAL DEVELOPMENT PROTEIN FLUFFY"/>
    <property type="match status" value="1"/>
</dbReference>
<keyword evidence="1" id="KW-0479">Metal-binding</keyword>